<evidence type="ECO:0000259" key="2">
    <source>
        <dbReference type="Pfam" id="PF18962"/>
    </source>
</evidence>
<accession>A0A0B4DJH3</accession>
<dbReference type="Proteomes" id="UP000031167">
    <property type="component" value="Unassembled WGS sequence"/>
</dbReference>
<feature type="domain" description="Secretion system C-terminal sorting" evidence="2">
    <location>
        <begin position="466"/>
        <end position="541"/>
    </location>
</feature>
<organism evidence="3 4">
    <name type="scientific">Chryseobacterium taiwanense</name>
    <dbReference type="NCBI Taxonomy" id="363331"/>
    <lineage>
        <taxon>Bacteria</taxon>
        <taxon>Pseudomonadati</taxon>
        <taxon>Bacteroidota</taxon>
        <taxon>Flavobacteriia</taxon>
        <taxon>Flavobacteriales</taxon>
        <taxon>Weeksellaceae</taxon>
        <taxon>Chryseobacterium group</taxon>
        <taxon>Chryseobacterium</taxon>
    </lineage>
</organism>
<evidence type="ECO:0000313" key="3">
    <source>
        <dbReference type="EMBL" id="KIC64570.1"/>
    </source>
</evidence>
<dbReference type="PANTHER" id="PTHR43737">
    <property type="entry name" value="BLL7424 PROTEIN"/>
    <property type="match status" value="1"/>
</dbReference>
<keyword evidence="1" id="KW-0732">Signal</keyword>
<dbReference type="PANTHER" id="PTHR43737:SF1">
    <property type="entry name" value="DUF1501 DOMAIN-CONTAINING PROTEIN"/>
    <property type="match status" value="1"/>
</dbReference>
<evidence type="ECO:0000256" key="1">
    <source>
        <dbReference type="ARBA" id="ARBA00022729"/>
    </source>
</evidence>
<gene>
    <name evidence="3" type="ORF">RM51_03260</name>
</gene>
<dbReference type="Pfam" id="PF07394">
    <property type="entry name" value="DUF1501"/>
    <property type="match status" value="1"/>
</dbReference>
<dbReference type="EMBL" id="JWTA01000003">
    <property type="protein sequence ID" value="KIC64570.1"/>
    <property type="molecule type" value="Genomic_DNA"/>
</dbReference>
<dbReference type="AlphaFoldDB" id="A0A0B4DJH3"/>
<dbReference type="OrthoDB" id="9779968at2"/>
<reference evidence="3 4" key="1">
    <citation type="submission" date="2014-12" db="EMBL/GenBank/DDBJ databases">
        <title>Genome sequencing of Chryseobacterium taiwanense TPW19.</title>
        <authorList>
            <person name="Tan P.W."/>
            <person name="Chan K.-G."/>
        </authorList>
    </citation>
    <scope>NUCLEOTIDE SEQUENCE [LARGE SCALE GENOMIC DNA]</scope>
    <source>
        <strain evidence="3 4">TPW19</strain>
    </source>
</reference>
<dbReference type="InterPro" id="IPR010869">
    <property type="entry name" value="DUF1501"/>
</dbReference>
<dbReference type="RefSeq" id="WP_039365120.1">
    <property type="nucleotide sequence ID" value="NZ_JWTA01000003.1"/>
</dbReference>
<sequence>MDRKKFLQLISMAGVGAPFLLNGMPSRVMNQFLDFNVNCDPVNERVLVILRLAGANDGLNTVIPVSQYDTYANLRPNIKINNTGTGAYIPLDTTVAATKQVGLHPSMTGFKSLYDSGKLTLLNGVGYPNPNYSHFRSENLMFSGKDGTNNNPDLLDGMFGRYLGALYPGLAGNPTTQSPDPLAIQLGNLNPSLFYEHITEKNIEYNLTGFQNSLFTNLFVSVIPTQSEYNDLLDYIKNVASSMDAYYNRVMQVFNAGNNSTTTYPTSTLAKQLKTVARLIKGGSKTKIFQVNLGGFDTHVNQIQSGSTQLGNHANLLADISNSIQAFQTDVEALGIGHKIMTVTFSEFGRQVRENASLGTDHGDLAPFFIVGNGLNSGVMGDHPLFTNATSYYYNQNQRRFDYRQIFASLLQDWLGADSGLIASTELQDFVTPANKINLISASSTATAVCATLGTQEVMTKTKIKVYPNPTKDFLEVDFGTGKSGENAVFIFYDASGREVLSDTHGINQGKAKLFVGNLPNGNYVLRAKTTEVEFTSKIIIAK</sequence>
<comment type="caution">
    <text evidence="3">The sequence shown here is derived from an EMBL/GenBank/DDBJ whole genome shotgun (WGS) entry which is preliminary data.</text>
</comment>
<proteinExistence type="predicted"/>
<protein>
    <recommendedName>
        <fullName evidence="2">Secretion system C-terminal sorting domain-containing protein</fullName>
    </recommendedName>
</protein>
<dbReference type="InterPro" id="IPR026444">
    <property type="entry name" value="Secre_tail"/>
</dbReference>
<dbReference type="Pfam" id="PF18962">
    <property type="entry name" value="Por_Secre_tail"/>
    <property type="match status" value="1"/>
</dbReference>
<dbReference type="NCBIfam" id="TIGR04183">
    <property type="entry name" value="Por_Secre_tail"/>
    <property type="match status" value="1"/>
</dbReference>
<evidence type="ECO:0000313" key="4">
    <source>
        <dbReference type="Proteomes" id="UP000031167"/>
    </source>
</evidence>
<dbReference type="STRING" id="363331.RM51_03260"/>
<name>A0A0B4DJH3_9FLAO</name>
<keyword evidence="4" id="KW-1185">Reference proteome</keyword>